<dbReference type="OrthoDB" id="4069151at2759"/>
<dbReference type="RefSeq" id="XP_001645312.1">
    <property type="nucleotide sequence ID" value="XM_001645262.1"/>
</dbReference>
<keyword evidence="1" id="KW-0812">Transmembrane</keyword>
<feature type="transmembrane region" description="Helical" evidence="1">
    <location>
        <begin position="159"/>
        <end position="177"/>
    </location>
</feature>
<evidence type="ECO:0000313" key="2">
    <source>
        <dbReference type="EMBL" id="EDO17454.1"/>
    </source>
</evidence>
<gene>
    <name evidence="2" type="ORF">Kpol_1037p51</name>
</gene>
<evidence type="ECO:0000256" key="1">
    <source>
        <dbReference type="SAM" id="Phobius"/>
    </source>
</evidence>
<dbReference type="AlphaFoldDB" id="A7TJZ2"/>
<organism evidence="3">
    <name type="scientific">Vanderwaltozyma polyspora (strain ATCC 22028 / DSM 70294 / BCRC 21397 / CBS 2163 / NBRC 10782 / NRRL Y-8283 / UCD 57-17)</name>
    <name type="common">Kluyveromyces polysporus</name>
    <dbReference type="NCBI Taxonomy" id="436907"/>
    <lineage>
        <taxon>Eukaryota</taxon>
        <taxon>Fungi</taxon>
        <taxon>Dikarya</taxon>
        <taxon>Ascomycota</taxon>
        <taxon>Saccharomycotina</taxon>
        <taxon>Saccharomycetes</taxon>
        <taxon>Saccharomycetales</taxon>
        <taxon>Saccharomycetaceae</taxon>
        <taxon>Vanderwaltozyma</taxon>
    </lineage>
</organism>
<sequence length="362" mass="40867">MTVRLYWFTAVMGYVVQTKFLSHVQSLNTNKNNDNSTSDSITVYLTFIYFASWLLIFPLSKLLKDNSTSSLPISNQIENRINSENLNLNHKQLFSYSYFKYFVKIFTLAILALVTVLSYHTALAITPAFDVALIQNTSKFEITILLFGICGIAKRKNIFRNYVIIMFGLLGVLLIAYTKATCDFLSGKLTINQETGELNDPFLFDRLKGALICGLGALTTGPFAVLYNRWFNTEKDSFVKQGNHLLLIGIINMILLSPFFPTVSSSSVSLLYSGKEFWLPVLSSIALGTLPHLLSLLYLNRNAIPEYLTTTNLGIIITMGLAEWICEPTQTFIVRWEVIGYLLLSVACVILSISFYDTRHFH</sequence>
<dbReference type="OMA" id="WICEPTQ"/>
<feature type="transmembrane region" description="Helical" evidence="1">
    <location>
        <begin position="41"/>
        <end position="59"/>
    </location>
</feature>
<dbReference type="GO" id="GO:0005794">
    <property type="term" value="C:Golgi apparatus"/>
    <property type="evidence" value="ECO:0007669"/>
    <property type="project" value="EnsemblFungi"/>
</dbReference>
<protein>
    <recommendedName>
        <fullName evidence="4">EamA domain-containing protein</fullName>
    </recommendedName>
</protein>
<reference evidence="2 3" key="1">
    <citation type="journal article" date="2007" name="Proc. Natl. Acad. Sci. U.S.A.">
        <title>Independent sorting-out of thousands of duplicated gene pairs in two yeast species descended from a whole-genome duplication.</title>
        <authorList>
            <person name="Scannell D.R."/>
            <person name="Frank A.C."/>
            <person name="Conant G.C."/>
            <person name="Byrne K.P."/>
            <person name="Woolfit M."/>
            <person name="Wolfe K.H."/>
        </authorList>
    </citation>
    <scope>NUCLEOTIDE SEQUENCE [LARGE SCALE GENOMIC DNA]</scope>
    <source>
        <strain evidence="3">ATCC 22028 / DSM 70294 / BCRC 21397 / CBS 2163 / NBRC 10782 / NRRL Y-8283 / UCD 57-17</strain>
    </source>
</reference>
<dbReference type="InParanoid" id="A7TJZ2"/>
<dbReference type="GO" id="GO:0005789">
    <property type="term" value="C:endoplasmic reticulum membrane"/>
    <property type="evidence" value="ECO:0007669"/>
    <property type="project" value="EnsemblFungi"/>
</dbReference>
<keyword evidence="1" id="KW-1133">Transmembrane helix</keyword>
<dbReference type="FunCoup" id="A7TJZ2">
    <property type="interactions" value="70"/>
</dbReference>
<name>A7TJZ2_VANPO</name>
<feature type="transmembrane region" description="Helical" evidence="1">
    <location>
        <begin position="307"/>
        <end position="326"/>
    </location>
</feature>
<dbReference type="GO" id="GO:0030234">
    <property type="term" value="F:enzyme regulator activity"/>
    <property type="evidence" value="ECO:0007669"/>
    <property type="project" value="EnsemblFungi"/>
</dbReference>
<dbReference type="GO" id="GO:0032469">
    <property type="term" value="P:endoplasmic reticulum calcium ion homeostasis"/>
    <property type="evidence" value="ECO:0007669"/>
    <property type="project" value="EnsemblFungi"/>
</dbReference>
<dbReference type="Proteomes" id="UP000000267">
    <property type="component" value="Unassembled WGS sequence"/>
</dbReference>
<dbReference type="PhylomeDB" id="A7TJZ2"/>
<dbReference type="GO" id="GO:1903514">
    <property type="term" value="P:release of sequestered calcium ion into cytosol by endoplasmic reticulum"/>
    <property type="evidence" value="ECO:0007669"/>
    <property type="project" value="EnsemblFungi"/>
</dbReference>
<evidence type="ECO:0008006" key="4">
    <source>
        <dbReference type="Google" id="ProtNLM"/>
    </source>
</evidence>
<dbReference type="eggNOG" id="ENOG502QY2R">
    <property type="taxonomic scope" value="Eukaryota"/>
</dbReference>
<feature type="transmembrane region" description="Helical" evidence="1">
    <location>
        <begin position="281"/>
        <end position="300"/>
    </location>
</feature>
<dbReference type="GO" id="GO:0015278">
    <property type="term" value="F:intracellularly gated calcium channel activity"/>
    <property type="evidence" value="ECO:0007669"/>
    <property type="project" value="EnsemblFungi"/>
</dbReference>
<dbReference type="STRING" id="436907.A7TJZ2"/>
<keyword evidence="1" id="KW-0472">Membrane</keyword>
<dbReference type="GO" id="GO:0006676">
    <property type="term" value="P:mannosyl diphosphorylinositol ceramide metabolic process"/>
    <property type="evidence" value="ECO:0007669"/>
    <property type="project" value="EnsemblFungi"/>
</dbReference>
<dbReference type="GO" id="GO:0031501">
    <property type="term" value="C:mannosyltransferase complex"/>
    <property type="evidence" value="ECO:0007669"/>
    <property type="project" value="EnsemblFungi"/>
</dbReference>
<feature type="transmembrane region" description="Helical" evidence="1">
    <location>
        <begin position="242"/>
        <end position="261"/>
    </location>
</feature>
<accession>A7TJZ2</accession>
<evidence type="ECO:0000313" key="3">
    <source>
        <dbReference type="Proteomes" id="UP000000267"/>
    </source>
</evidence>
<feature type="transmembrane region" description="Helical" evidence="1">
    <location>
        <begin position="132"/>
        <end position="152"/>
    </location>
</feature>
<keyword evidence="3" id="KW-1185">Reference proteome</keyword>
<feature type="transmembrane region" description="Helical" evidence="1">
    <location>
        <begin position="338"/>
        <end position="356"/>
    </location>
</feature>
<feature type="transmembrane region" description="Helical" evidence="1">
    <location>
        <begin position="209"/>
        <end position="230"/>
    </location>
</feature>
<proteinExistence type="predicted"/>
<dbReference type="HOGENOM" id="CLU_671228_0_0_1"/>
<dbReference type="GeneID" id="5545674"/>
<dbReference type="GO" id="GO:0006688">
    <property type="term" value="P:glycosphingolipid biosynthetic process"/>
    <property type="evidence" value="ECO:0007669"/>
    <property type="project" value="EnsemblFungi"/>
</dbReference>
<dbReference type="InterPro" id="IPR031581">
    <property type="entry name" value="Csg2"/>
</dbReference>
<dbReference type="Pfam" id="PF16965">
    <property type="entry name" value="CSG2"/>
    <property type="match status" value="1"/>
</dbReference>
<dbReference type="KEGG" id="vpo:Kpol_1037p51"/>
<dbReference type="EMBL" id="DS480404">
    <property type="protein sequence ID" value="EDO17454.1"/>
    <property type="molecule type" value="Genomic_DNA"/>
</dbReference>
<feature type="transmembrane region" description="Helical" evidence="1">
    <location>
        <begin position="101"/>
        <end position="120"/>
    </location>
</feature>